<keyword evidence="7" id="KW-0963">Cytoplasm</keyword>
<dbReference type="GO" id="GO:0002949">
    <property type="term" value="P:tRNA threonylcarbamoyladenosine modification"/>
    <property type="evidence" value="ECO:0007669"/>
    <property type="project" value="UniProtKB-UniRule"/>
</dbReference>
<dbReference type="CDD" id="cd24133">
    <property type="entry name" value="ASKHA_NBD_TsaD_bac"/>
    <property type="match status" value="1"/>
</dbReference>
<comment type="function">
    <text evidence="7">Required for the formation of a threonylcarbamoyl group on adenosine at position 37 (t(6)A37) in tRNAs that read codons beginning with adenine. Is involved in the transfer of the threonylcarbamoyl moiety of threonylcarbamoyl-AMP (TC-AMP) to the N6 group of A37, together with TsaE and TsaB. TsaD likely plays a direct catalytic role in this reaction.</text>
</comment>
<feature type="binding site" evidence="7">
    <location>
        <position position="184"/>
    </location>
    <ligand>
        <name>substrate</name>
    </ligand>
</feature>
<evidence type="ECO:0000259" key="8">
    <source>
        <dbReference type="Pfam" id="PF00814"/>
    </source>
</evidence>
<dbReference type="NCBIfam" id="TIGR00329">
    <property type="entry name" value="gcp_kae1"/>
    <property type="match status" value="1"/>
</dbReference>
<comment type="subcellular location">
    <subcellularLocation>
        <location evidence="7">Cytoplasm</location>
    </subcellularLocation>
</comment>
<feature type="binding site" evidence="7">
    <location>
        <position position="112"/>
    </location>
    <ligand>
        <name>Fe cation</name>
        <dbReference type="ChEBI" id="CHEBI:24875"/>
    </ligand>
</feature>
<dbReference type="PROSITE" id="PS01016">
    <property type="entry name" value="GLYCOPROTEASE"/>
    <property type="match status" value="1"/>
</dbReference>
<protein>
    <recommendedName>
        <fullName evidence="7">tRNA N6-adenosine threonylcarbamoyltransferase</fullName>
        <ecNumber evidence="7">2.3.1.234</ecNumber>
    </recommendedName>
    <alternativeName>
        <fullName evidence="7">N6-L-threonylcarbamoyladenine synthase</fullName>
        <shortName evidence="7">t(6)A synthase</shortName>
    </alternativeName>
    <alternativeName>
        <fullName evidence="7">t(6)A37 threonylcarbamoyladenosine biosynthesis protein TsaD</fullName>
    </alternativeName>
    <alternativeName>
        <fullName evidence="7">tRNA threonylcarbamoyladenosine biosynthesis protein TsaD</fullName>
    </alternativeName>
</protein>
<keyword evidence="5 7" id="KW-0012">Acyltransferase</keyword>
<comment type="cofactor">
    <cofactor evidence="7">
        <name>Fe(2+)</name>
        <dbReference type="ChEBI" id="CHEBI:29033"/>
    </cofactor>
    <text evidence="7">Binds 1 Fe(2+) ion per subunit.</text>
</comment>
<keyword evidence="2 7" id="KW-0819">tRNA processing</keyword>
<accession>A0A0F3QFW0</accession>
<evidence type="ECO:0000256" key="6">
    <source>
        <dbReference type="ARBA" id="ARBA00048117"/>
    </source>
</evidence>
<dbReference type="EMBL" id="LAOI01000001">
    <property type="protein sequence ID" value="KJV90314.1"/>
    <property type="molecule type" value="Genomic_DNA"/>
</dbReference>
<dbReference type="InterPro" id="IPR022450">
    <property type="entry name" value="TsaD"/>
</dbReference>
<evidence type="ECO:0000256" key="1">
    <source>
        <dbReference type="ARBA" id="ARBA00022679"/>
    </source>
</evidence>
<organism evidence="9 10">
    <name type="scientific">Rickettsia bellii str. RML An4</name>
    <dbReference type="NCBI Taxonomy" id="1359193"/>
    <lineage>
        <taxon>Bacteria</taxon>
        <taxon>Pseudomonadati</taxon>
        <taxon>Pseudomonadota</taxon>
        <taxon>Alphaproteobacteria</taxon>
        <taxon>Rickettsiales</taxon>
        <taxon>Rickettsiaceae</taxon>
        <taxon>Rickettsieae</taxon>
        <taxon>Rickettsia</taxon>
        <taxon>belli group</taxon>
    </lineage>
</organism>
<comment type="similarity">
    <text evidence="7">Belongs to the KAE1 / TsaD family.</text>
</comment>
<dbReference type="Pfam" id="PF00814">
    <property type="entry name" value="TsaD"/>
    <property type="match status" value="1"/>
</dbReference>
<dbReference type="Gene3D" id="3.30.420.40">
    <property type="match status" value="2"/>
</dbReference>
<evidence type="ECO:0000256" key="7">
    <source>
        <dbReference type="HAMAP-Rule" id="MF_01445"/>
    </source>
</evidence>
<sequence length="341" mass="37006">MKKILGIESSCDDTSVSIITEDREILSNIVISQNTEHADYKGVVPEIAARSHLANLEKAMKQALLESNTSLDEITAIAATSGPGLIGGVIVGSMFAKSLSSVLNKPFIAVNHLEGHALTARLTDNIPYPYLLLLASGGHCQFVAVLGLGKYKILGSTIDDAVGEAFDKVAKMLDLPFPGGPKIEKRAKLGDPYKYKFPKPIINSGDCNMSFSGLKTAVRTLIMSLQEINDTIINDIAASFQFTIGEILSSKILEAIKVYEQITNDFNRNIVIAGGVAANKYLQELLSNCTKIHGYQLIYPPTTLCTDNAAMIAYAGLERYNNGLFTPLNFCPKARWSLEEI</sequence>
<dbReference type="AlphaFoldDB" id="A0A0F3QFW0"/>
<dbReference type="InterPro" id="IPR017861">
    <property type="entry name" value="KAE1/TsaD"/>
</dbReference>
<name>A0A0F3QFW0_RICBE</name>
<dbReference type="PANTHER" id="PTHR11735:SF6">
    <property type="entry name" value="TRNA N6-ADENOSINE THREONYLCARBAMOYLTRANSFERASE, MITOCHONDRIAL"/>
    <property type="match status" value="1"/>
</dbReference>
<keyword evidence="10" id="KW-1185">Reference proteome</keyword>
<feature type="binding site" evidence="7">
    <location>
        <position position="180"/>
    </location>
    <ligand>
        <name>substrate</name>
    </ligand>
</feature>
<evidence type="ECO:0000256" key="3">
    <source>
        <dbReference type="ARBA" id="ARBA00022723"/>
    </source>
</evidence>
<dbReference type="HAMAP" id="MF_01445">
    <property type="entry name" value="TsaD"/>
    <property type="match status" value="1"/>
</dbReference>
<dbReference type="FunFam" id="3.30.420.40:FF:000012">
    <property type="entry name" value="tRNA N6-adenosine threonylcarbamoyltransferase"/>
    <property type="match status" value="1"/>
</dbReference>
<feature type="binding site" evidence="7">
    <location>
        <position position="279"/>
    </location>
    <ligand>
        <name>substrate</name>
    </ligand>
</feature>
<dbReference type="InterPro" id="IPR043129">
    <property type="entry name" value="ATPase_NBD"/>
</dbReference>
<gene>
    <name evidence="7" type="primary">tsaD</name>
    <name evidence="9" type="ORF">RBEAN4_1317</name>
</gene>
<evidence type="ECO:0000256" key="5">
    <source>
        <dbReference type="ARBA" id="ARBA00023315"/>
    </source>
</evidence>
<dbReference type="InterPro" id="IPR000905">
    <property type="entry name" value="Gcp-like_dom"/>
</dbReference>
<keyword evidence="1 7" id="KW-0808">Transferase</keyword>
<proteinExistence type="inferred from homology"/>
<feature type="binding site" evidence="7">
    <location>
        <position position="167"/>
    </location>
    <ligand>
        <name>substrate</name>
    </ligand>
</feature>
<dbReference type="GO" id="GO:0061711">
    <property type="term" value="F:tRNA N(6)-L-threonylcarbamoyladenine synthase activity"/>
    <property type="evidence" value="ECO:0007669"/>
    <property type="project" value="UniProtKB-EC"/>
</dbReference>
<evidence type="ECO:0000313" key="10">
    <source>
        <dbReference type="Proteomes" id="UP000033661"/>
    </source>
</evidence>
<feature type="binding site" evidence="7">
    <location>
        <begin position="134"/>
        <end position="138"/>
    </location>
    <ligand>
        <name>substrate</name>
    </ligand>
</feature>
<dbReference type="PATRIC" id="fig|1359193.3.peg.1277"/>
<reference evidence="9 10" key="1">
    <citation type="submission" date="2015-02" db="EMBL/GenBank/DDBJ databases">
        <title>Genome Sequencing of Rickettsiales.</title>
        <authorList>
            <person name="Daugherty S.C."/>
            <person name="Su Q."/>
            <person name="Abolude K."/>
            <person name="Beier-Sexton M."/>
            <person name="Carlyon J.A."/>
            <person name="Carter R."/>
            <person name="Day N.P."/>
            <person name="Dumler S.J."/>
            <person name="Dyachenko V."/>
            <person name="Godinez A."/>
            <person name="Kurtti T.J."/>
            <person name="Lichay M."/>
            <person name="Mullins K.E."/>
            <person name="Ott S."/>
            <person name="Pappas-Brown V."/>
            <person name="Paris D.H."/>
            <person name="Patel P."/>
            <person name="Richards A.L."/>
            <person name="Sadzewicz L."/>
            <person name="Sears K."/>
            <person name="Seidman D."/>
            <person name="Sengamalay N."/>
            <person name="Stenos J."/>
            <person name="Tallon L.J."/>
            <person name="Vincent G."/>
            <person name="Fraser C.M."/>
            <person name="Munderloh U."/>
            <person name="Dunning-Hotopp J.C."/>
        </authorList>
    </citation>
    <scope>NUCLEOTIDE SEQUENCE [LARGE SCALE GENOMIC DNA]</scope>
    <source>
        <strain evidence="9 10">RML An4</strain>
    </source>
</reference>
<evidence type="ECO:0000256" key="2">
    <source>
        <dbReference type="ARBA" id="ARBA00022694"/>
    </source>
</evidence>
<dbReference type="Proteomes" id="UP000033661">
    <property type="component" value="Unassembled WGS sequence"/>
</dbReference>
<dbReference type="NCBIfam" id="TIGR03723">
    <property type="entry name" value="T6A_TsaD_YgjD"/>
    <property type="match status" value="1"/>
</dbReference>
<dbReference type="GO" id="GO:0005737">
    <property type="term" value="C:cytoplasm"/>
    <property type="evidence" value="ECO:0007669"/>
    <property type="project" value="UniProtKB-SubCell"/>
</dbReference>
<dbReference type="InterPro" id="IPR017860">
    <property type="entry name" value="Peptidase_M22_CS"/>
</dbReference>
<dbReference type="SUPFAM" id="SSF53067">
    <property type="entry name" value="Actin-like ATPase domain"/>
    <property type="match status" value="2"/>
</dbReference>
<dbReference type="EC" id="2.3.1.234" evidence="7"/>
<dbReference type="PANTHER" id="PTHR11735">
    <property type="entry name" value="TRNA N6-ADENOSINE THREONYLCARBAMOYLTRANSFERASE"/>
    <property type="match status" value="1"/>
</dbReference>
<evidence type="ECO:0000256" key="4">
    <source>
        <dbReference type="ARBA" id="ARBA00023004"/>
    </source>
</evidence>
<feature type="binding site" evidence="7">
    <location>
        <position position="307"/>
    </location>
    <ligand>
        <name>Fe cation</name>
        <dbReference type="ChEBI" id="CHEBI:24875"/>
    </ligand>
</feature>
<dbReference type="PRINTS" id="PR00789">
    <property type="entry name" value="OSIALOPTASE"/>
</dbReference>
<dbReference type="SMR" id="A0A0F3QFW0"/>
<evidence type="ECO:0000313" key="9">
    <source>
        <dbReference type="EMBL" id="KJV90314.1"/>
    </source>
</evidence>
<keyword evidence="4 7" id="KW-0408">Iron</keyword>
<dbReference type="GO" id="GO:0005506">
    <property type="term" value="F:iron ion binding"/>
    <property type="evidence" value="ECO:0007669"/>
    <property type="project" value="UniProtKB-UniRule"/>
</dbReference>
<dbReference type="RefSeq" id="WP_011477913.1">
    <property type="nucleotide sequence ID" value="NZ_LAOI01000001.1"/>
</dbReference>
<comment type="catalytic activity">
    <reaction evidence="6 7">
        <text>L-threonylcarbamoyladenylate + adenosine(37) in tRNA = N(6)-L-threonylcarbamoyladenosine(37) in tRNA + AMP + H(+)</text>
        <dbReference type="Rhea" id="RHEA:37059"/>
        <dbReference type="Rhea" id="RHEA-COMP:10162"/>
        <dbReference type="Rhea" id="RHEA-COMP:10163"/>
        <dbReference type="ChEBI" id="CHEBI:15378"/>
        <dbReference type="ChEBI" id="CHEBI:73682"/>
        <dbReference type="ChEBI" id="CHEBI:74411"/>
        <dbReference type="ChEBI" id="CHEBI:74418"/>
        <dbReference type="ChEBI" id="CHEBI:456215"/>
        <dbReference type="EC" id="2.3.1.234"/>
    </reaction>
</comment>
<comment type="caution">
    <text evidence="9">The sequence shown here is derived from an EMBL/GenBank/DDBJ whole genome shotgun (WGS) entry which is preliminary data.</text>
</comment>
<feature type="binding site" evidence="7">
    <location>
        <position position="116"/>
    </location>
    <ligand>
        <name>Fe cation</name>
        <dbReference type="ChEBI" id="CHEBI:24875"/>
    </ligand>
</feature>
<feature type="domain" description="Gcp-like" evidence="8">
    <location>
        <begin position="24"/>
        <end position="314"/>
    </location>
</feature>
<keyword evidence="3 7" id="KW-0479">Metal-binding</keyword>